<dbReference type="Pfam" id="PF00990">
    <property type="entry name" value="GGDEF"/>
    <property type="match status" value="1"/>
</dbReference>
<dbReference type="PANTHER" id="PTHR46663:SF4">
    <property type="entry name" value="DIGUANYLATE CYCLASE DGCT-RELATED"/>
    <property type="match status" value="1"/>
</dbReference>
<dbReference type="AlphaFoldDB" id="A0A562RBN8"/>
<gene>
    <name evidence="2" type="ORF">IQ16_05105</name>
</gene>
<feature type="domain" description="GGDEF" evidence="1">
    <location>
        <begin position="1"/>
        <end position="86"/>
    </location>
</feature>
<evidence type="ECO:0000259" key="1">
    <source>
        <dbReference type="PROSITE" id="PS50887"/>
    </source>
</evidence>
<name>A0A562RBN8_9BRAD</name>
<evidence type="ECO:0000313" key="3">
    <source>
        <dbReference type="Proteomes" id="UP000316291"/>
    </source>
</evidence>
<dbReference type="InterPro" id="IPR052163">
    <property type="entry name" value="DGC-Regulatory_Protein"/>
</dbReference>
<dbReference type="InterPro" id="IPR000160">
    <property type="entry name" value="GGDEF_dom"/>
</dbReference>
<evidence type="ECO:0000313" key="2">
    <source>
        <dbReference type="EMBL" id="TWI65850.1"/>
    </source>
</evidence>
<organism evidence="2 3">
    <name type="scientific">Bradyrhizobium huanghuaihaiense</name>
    <dbReference type="NCBI Taxonomy" id="990078"/>
    <lineage>
        <taxon>Bacteria</taxon>
        <taxon>Pseudomonadati</taxon>
        <taxon>Pseudomonadota</taxon>
        <taxon>Alphaproteobacteria</taxon>
        <taxon>Hyphomicrobiales</taxon>
        <taxon>Nitrobacteraceae</taxon>
        <taxon>Bradyrhizobium</taxon>
    </lineage>
</organism>
<dbReference type="Proteomes" id="UP000316291">
    <property type="component" value="Unassembled WGS sequence"/>
</dbReference>
<dbReference type="SUPFAM" id="SSF55073">
    <property type="entry name" value="Nucleotide cyclase"/>
    <property type="match status" value="1"/>
</dbReference>
<proteinExistence type="predicted"/>
<dbReference type="InterPro" id="IPR043128">
    <property type="entry name" value="Rev_trsase/Diguanyl_cyclase"/>
</dbReference>
<dbReference type="Gene3D" id="3.30.70.270">
    <property type="match status" value="1"/>
</dbReference>
<reference evidence="2 3" key="1">
    <citation type="journal article" date="2015" name="Stand. Genomic Sci.">
        <title>Genomic Encyclopedia of Bacterial and Archaeal Type Strains, Phase III: the genomes of soil and plant-associated and newly described type strains.</title>
        <authorList>
            <person name="Whitman W.B."/>
            <person name="Woyke T."/>
            <person name="Klenk H.P."/>
            <person name="Zhou Y."/>
            <person name="Lilburn T.G."/>
            <person name="Beck B.J."/>
            <person name="De Vos P."/>
            <person name="Vandamme P."/>
            <person name="Eisen J.A."/>
            <person name="Garrity G."/>
            <person name="Hugenholtz P."/>
            <person name="Kyrpides N.C."/>
        </authorList>
    </citation>
    <scope>NUCLEOTIDE SEQUENCE [LARGE SCALE GENOMIC DNA]</scope>
    <source>
        <strain evidence="2 3">CGMCC 1.10948</strain>
    </source>
</reference>
<dbReference type="PANTHER" id="PTHR46663">
    <property type="entry name" value="DIGUANYLATE CYCLASE DGCT-RELATED"/>
    <property type="match status" value="1"/>
</dbReference>
<accession>A0A562RBN8</accession>
<protein>
    <submittedName>
        <fullName evidence="2">Diguanylate cyclase (GGDEF)-like protein</fullName>
    </submittedName>
</protein>
<comment type="caution">
    <text evidence="2">The sequence shown here is derived from an EMBL/GenBank/DDBJ whole genome shotgun (WGS) entry which is preliminary data.</text>
</comment>
<sequence>MGGDEFVVLLDGVTPEMAQETGHRLIAEVAASYELSGEMRASVGASVGIAMSPDHGAEVADLLAVADAALYEAKSGGKSRCCLASVETNLSALRRLKQSEPRGPMASAA</sequence>
<dbReference type="InterPro" id="IPR029787">
    <property type="entry name" value="Nucleotide_cyclase"/>
</dbReference>
<keyword evidence="3" id="KW-1185">Reference proteome</keyword>
<dbReference type="PROSITE" id="PS50887">
    <property type="entry name" value="GGDEF"/>
    <property type="match status" value="1"/>
</dbReference>
<dbReference type="EMBL" id="VLLA01000014">
    <property type="protein sequence ID" value="TWI65850.1"/>
    <property type="molecule type" value="Genomic_DNA"/>
</dbReference>
<dbReference type="NCBIfam" id="TIGR00254">
    <property type="entry name" value="GGDEF"/>
    <property type="match status" value="1"/>
</dbReference>